<dbReference type="Pfam" id="PF00583">
    <property type="entry name" value="Acetyltransf_1"/>
    <property type="match status" value="1"/>
</dbReference>
<feature type="region of interest" description="Disordered" evidence="3">
    <location>
        <begin position="133"/>
        <end position="162"/>
    </location>
</feature>
<evidence type="ECO:0000256" key="2">
    <source>
        <dbReference type="ARBA" id="ARBA00023315"/>
    </source>
</evidence>
<keyword evidence="2" id="KW-0012">Acyltransferase</keyword>
<organism evidence="5 6">
    <name type="scientific">Streptomyces mobaraensis</name>
    <name type="common">Streptoverticillium mobaraense</name>
    <dbReference type="NCBI Taxonomy" id="35621"/>
    <lineage>
        <taxon>Bacteria</taxon>
        <taxon>Bacillati</taxon>
        <taxon>Actinomycetota</taxon>
        <taxon>Actinomycetes</taxon>
        <taxon>Kitasatosporales</taxon>
        <taxon>Streptomycetaceae</taxon>
        <taxon>Streptomyces</taxon>
    </lineage>
</organism>
<evidence type="ECO:0000313" key="6">
    <source>
        <dbReference type="Proteomes" id="UP000327000"/>
    </source>
</evidence>
<keyword evidence="1 5" id="KW-0808">Transferase</keyword>
<gene>
    <name evidence="5" type="ORF">FRZ00_32700</name>
</gene>
<dbReference type="RefSeq" id="WP_152266007.1">
    <property type="nucleotide sequence ID" value="NZ_VOKX01000130.1"/>
</dbReference>
<dbReference type="OrthoDB" id="9799092at2"/>
<dbReference type="PROSITE" id="PS51186">
    <property type="entry name" value="GNAT"/>
    <property type="match status" value="1"/>
</dbReference>
<dbReference type="EMBL" id="VOKX01000130">
    <property type="protein sequence ID" value="KAB7833688.1"/>
    <property type="molecule type" value="Genomic_DNA"/>
</dbReference>
<dbReference type="AlphaFoldDB" id="A0A5N5VZP7"/>
<protein>
    <submittedName>
        <fullName evidence="5">GNAT family N-acetyltransferase</fullName>
    </submittedName>
</protein>
<dbReference type="Proteomes" id="UP000327000">
    <property type="component" value="Unassembled WGS sequence"/>
</dbReference>
<evidence type="ECO:0000259" key="4">
    <source>
        <dbReference type="PROSITE" id="PS51186"/>
    </source>
</evidence>
<dbReference type="SUPFAM" id="SSF55729">
    <property type="entry name" value="Acyl-CoA N-acyltransferases (Nat)"/>
    <property type="match status" value="1"/>
</dbReference>
<evidence type="ECO:0000256" key="1">
    <source>
        <dbReference type="ARBA" id="ARBA00022679"/>
    </source>
</evidence>
<dbReference type="PANTHER" id="PTHR43877">
    <property type="entry name" value="AMINOALKYLPHOSPHONATE N-ACETYLTRANSFERASE-RELATED-RELATED"/>
    <property type="match status" value="1"/>
</dbReference>
<accession>A0A5N5VZP7</accession>
<feature type="domain" description="N-acetyltransferase" evidence="4">
    <location>
        <begin position="4"/>
        <end position="158"/>
    </location>
</feature>
<evidence type="ECO:0000313" key="5">
    <source>
        <dbReference type="EMBL" id="KAB7833688.1"/>
    </source>
</evidence>
<keyword evidence="6" id="KW-1185">Reference proteome</keyword>
<name>A0A5N5VZP7_STRMB</name>
<reference evidence="5 6" key="1">
    <citation type="journal article" date="2019" name="Microb. Cell Fact.">
        <title>Exploring novel herbicidin analogues by transcriptional regulator overexpression and MS/MS molecular networking.</title>
        <authorList>
            <person name="Shi Y."/>
            <person name="Gu R."/>
            <person name="Li Y."/>
            <person name="Wang X."/>
            <person name="Ren W."/>
            <person name="Li X."/>
            <person name="Wang L."/>
            <person name="Xie Y."/>
            <person name="Hong B."/>
        </authorList>
    </citation>
    <scope>NUCLEOTIDE SEQUENCE [LARGE SCALE GENOMIC DNA]</scope>
    <source>
        <strain evidence="5 6">US-43</strain>
    </source>
</reference>
<dbReference type="InterPro" id="IPR000182">
    <property type="entry name" value="GNAT_dom"/>
</dbReference>
<evidence type="ECO:0000256" key="3">
    <source>
        <dbReference type="SAM" id="MobiDB-lite"/>
    </source>
</evidence>
<comment type="caution">
    <text evidence="5">The sequence shown here is derived from an EMBL/GenBank/DDBJ whole genome shotgun (WGS) entry which is preliminary data.</text>
</comment>
<dbReference type="PANTHER" id="PTHR43877:SF2">
    <property type="entry name" value="AMINOALKYLPHOSPHONATE N-ACETYLTRANSFERASE-RELATED"/>
    <property type="match status" value="1"/>
</dbReference>
<dbReference type="InterPro" id="IPR016181">
    <property type="entry name" value="Acyl_CoA_acyltransferase"/>
</dbReference>
<dbReference type="Gene3D" id="3.40.630.30">
    <property type="match status" value="1"/>
</dbReference>
<proteinExistence type="predicted"/>
<dbReference type="GO" id="GO:0016747">
    <property type="term" value="F:acyltransferase activity, transferring groups other than amino-acyl groups"/>
    <property type="evidence" value="ECO:0007669"/>
    <property type="project" value="InterPro"/>
</dbReference>
<sequence>MPQTTVRPLHPDEWRLYRSVRLAALADAPEAFGSTWAAEHAFTERKWRERLARRNTFLAERDDAPCGLTSVLLTDPRAAELVSFWVAPTARGSGAADLLLDAALGHAAAHARTELRLWVAAGNDRAERFYRRRGFTRTGESQPVRPDEPRLEYAMTRPTTDG</sequence>
<dbReference type="InterPro" id="IPR050832">
    <property type="entry name" value="Bact_Acetyltransf"/>
</dbReference>